<evidence type="ECO:0000259" key="4">
    <source>
        <dbReference type="PROSITE" id="PS01124"/>
    </source>
</evidence>
<dbReference type="InterPro" id="IPR009057">
    <property type="entry name" value="Homeodomain-like_sf"/>
</dbReference>
<evidence type="ECO:0000256" key="3">
    <source>
        <dbReference type="ARBA" id="ARBA00023163"/>
    </source>
</evidence>
<organism evidence="5 6">
    <name type="scientific">Chryseobacterium tagetis</name>
    <dbReference type="NCBI Taxonomy" id="2801334"/>
    <lineage>
        <taxon>Bacteria</taxon>
        <taxon>Pseudomonadati</taxon>
        <taxon>Bacteroidota</taxon>
        <taxon>Flavobacteriia</taxon>
        <taxon>Flavobacteriales</taxon>
        <taxon>Weeksellaceae</taxon>
        <taxon>Chryseobacterium group</taxon>
        <taxon>Chryseobacterium</taxon>
    </lineage>
</organism>
<evidence type="ECO:0000256" key="1">
    <source>
        <dbReference type="ARBA" id="ARBA00023015"/>
    </source>
</evidence>
<reference evidence="5 6" key="1">
    <citation type="submission" date="2021-09" db="EMBL/GenBank/DDBJ databases">
        <title>Genome sequencing and assembly of Chryseobacterium sp. RG1.</title>
        <authorList>
            <person name="Chhetri G."/>
        </authorList>
    </citation>
    <scope>NUCLEOTIDE SEQUENCE [LARGE SCALE GENOMIC DNA]</scope>
    <source>
        <strain evidence="5 6">RG1</strain>
    </source>
</reference>
<dbReference type="PANTHER" id="PTHR11019:SF159">
    <property type="entry name" value="TRANSCRIPTIONAL REGULATOR-RELATED"/>
    <property type="match status" value="1"/>
</dbReference>
<keyword evidence="6" id="KW-1185">Reference proteome</keyword>
<proteinExistence type="predicted"/>
<dbReference type="RefSeq" id="WP_225685849.1">
    <property type="nucleotide sequence ID" value="NZ_JAERSE020000001.1"/>
</dbReference>
<keyword evidence="1" id="KW-0805">Transcription regulation</keyword>
<comment type="caution">
    <text evidence="5">The sequence shown here is derived from an EMBL/GenBank/DDBJ whole genome shotgun (WGS) entry which is preliminary data.</text>
</comment>
<dbReference type="Gene3D" id="1.10.10.60">
    <property type="entry name" value="Homeodomain-like"/>
    <property type="match status" value="1"/>
</dbReference>
<dbReference type="InterPro" id="IPR003313">
    <property type="entry name" value="AraC-bd"/>
</dbReference>
<dbReference type="SUPFAM" id="SSF46689">
    <property type="entry name" value="Homeodomain-like"/>
    <property type="match status" value="1"/>
</dbReference>
<dbReference type="Gene3D" id="2.60.120.10">
    <property type="entry name" value="Jelly Rolls"/>
    <property type="match status" value="1"/>
</dbReference>
<dbReference type="SMART" id="SM00342">
    <property type="entry name" value="HTH_ARAC"/>
    <property type="match status" value="1"/>
</dbReference>
<dbReference type="InterPro" id="IPR011051">
    <property type="entry name" value="RmlC_Cupin_sf"/>
</dbReference>
<protein>
    <submittedName>
        <fullName evidence="5">AraC family transcriptional regulator</fullName>
    </submittedName>
</protein>
<sequence length="261" mass="30365">MKCGLTEENTGHFVDEISINAYVWYDKNWQHDDYEHKHERYQLTYVEEGYQYFHIDNKILLVPQNHLIWIPSGKAHKISSEAKTVNLMIALFKSVPKNDFYNHIHVFPAPNVLKEMILYASKWSQLITENEEQSTFLTAILNSLPSFCDENNSLQIPVPADNRLIPVCNYINSNYHDGFGIDELAELAHLSVRSLQRIFKHETGITIQKYMQLIRVLKSIELINDNQNTLSEIAYKVGYKSLSAFTTSYFTIMKSKPKLKK</sequence>
<dbReference type="InterPro" id="IPR014710">
    <property type="entry name" value="RmlC-like_jellyroll"/>
</dbReference>
<keyword evidence="2" id="KW-0238">DNA-binding</keyword>
<gene>
    <name evidence="5" type="ORF">JI747_001790</name>
</gene>
<dbReference type="PANTHER" id="PTHR11019">
    <property type="entry name" value="HTH-TYPE TRANSCRIPTIONAL REGULATOR NIMR"/>
    <property type="match status" value="1"/>
</dbReference>
<evidence type="ECO:0000256" key="2">
    <source>
        <dbReference type="ARBA" id="ARBA00023125"/>
    </source>
</evidence>
<name>A0ABS7ZWD4_9FLAO</name>
<keyword evidence="3" id="KW-0804">Transcription</keyword>
<evidence type="ECO:0000313" key="5">
    <source>
        <dbReference type="EMBL" id="MCA6065890.1"/>
    </source>
</evidence>
<dbReference type="Proteomes" id="UP000618240">
    <property type="component" value="Unassembled WGS sequence"/>
</dbReference>
<accession>A0ABS7ZWD4</accession>
<dbReference type="SUPFAM" id="SSF51182">
    <property type="entry name" value="RmlC-like cupins"/>
    <property type="match status" value="1"/>
</dbReference>
<feature type="domain" description="HTH araC/xylS-type" evidence="4">
    <location>
        <begin position="165"/>
        <end position="261"/>
    </location>
</feature>
<dbReference type="PROSITE" id="PS01124">
    <property type="entry name" value="HTH_ARAC_FAMILY_2"/>
    <property type="match status" value="1"/>
</dbReference>
<dbReference type="Pfam" id="PF02311">
    <property type="entry name" value="AraC_binding"/>
    <property type="match status" value="1"/>
</dbReference>
<dbReference type="Pfam" id="PF12833">
    <property type="entry name" value="HTH_18"/>
    <property type="match status" value="1"/>
</dbReference>
<evidence type="ECO:0000313" key="6">
    <source>
        <dbReference type="Proteomes" id="UP000618240"/>
    </source>
</evidence>
<dbReference type="EMBL" id="JAERSE020000001">
    <property type="protein sequence ID" value="MCA6065890.1"/>
    <property type="molecule type" value="Genomic_DNA"/>
</dbReference>
<dbReference type="InterPro" id="IPR018060">
    <property type="entry name" value="HTH_AraC"/>
</dbReference>